<sequence length="92" mass="10083">MGLSQSFTAWTEHFDATVKKLINTSMARQVESLVAIKVGQQNQVIAMVMKNVTALITKIVAESIATYTFLCILLSGDGPFVLIDDKRLSSSF</sequence>
<accession>W4MEZ9</accession>
<evidence type="ECO:0000313" key="2">
    <source>
        <dbReference type="Proteomes" id="UP000019140"/>
    </source>
</evidence>
<dbReference type="Proteomes" id="UP000019140">
    <property type="component" value="Unassembled WGS sequence"/>
</dbReference>
<gene>
    <name evidence="1" type="ORF">ETSY2_05050</name>
</gene>
<dbReference type="HOGENOM" id="CLU_2407790_0_0_7"/>
<keyword evidence="2" id="KW-1185">Reference proteome</keyword>
<dbReference type="AlphaFoldDB" id="W4MEZ9"/>
<reference evidence="1 2" key="1">
    <citation type="journal article" date="2014" name="Nature">
        <title>An environmental bacterial taxon with a large and distinct metabolic repertoire.</title>
        <authorList>
            <person name="Wilson M.C."/>
            <person name="Mori T."/>
            <person name="Ruckert C."/>
            <person name="Uria A.R."/>
            <person name="Helf M.J."/>
            <person name="Takada K."/>
            <person name="Gernert C."/>
            <person name="Steffens U.A."/>
            <person name="Heycke N."/>
            <person name="Schmitt S."/>
            <person name="Rinke C."/>
            <person name="Helfrich E.J."/>
            <person name="Brachmann A.O."/>
            <person name="Gurgui C."/>
            <person name="Wakimoto T."/>
            <person name="Kracht M."/>
            <person name="Crusemann M."/>
            <person name="Hentschel U."/>
            <person name="Abe I."/>
            <person name="Matsunaga S."/>
            <person name="Kalinowski J."/>
            <person name="Takeyama H."/>
            <person name="Piel J."/>
        </authorList>
    </citation>
    <scope>NUCLEOTIDE SEQUENCE [LARGE SCALE GENOMIC DNA]</scope>
    <source>
        <strain evidence="2">TSY2</strain>
    </source>
</reference>
<protein>
    <submittedName>
        <fullName evidence="1">Uncharacterized protein</fullName>
    </submittedName>
</protein>
<proteinExistence type="predicted"/>
<organism evidence="1 2">
    <name type="scientific">Candidatus Entotheonella gemina</name>
    <dbReference type="NCBI Taxonomy" id="1429439"/>
    <lineage>
        <taxon>Bacteria</taxon>
        <taxon>Pseudomonadati</taxon>
        <taxon>Nitrospinota/Tectimicrobiota group</taxon>
        <taxon>Candidatus Tectimicrobiota</taxon>
        <taxon>Candidatus Entotheonellia</taxon>
        <taxon>Candidatus Entotheonellales</taxon>
        <taxon>Candidatus Entotheonellaceae</taxon>
        <taxon>Candidatus Entotheonella</taxon>
    </lineage>
</organism>
<dbReference type="EMBL" id="AZHX01000203">
    <property type="protein sequence ID" value="ETX08501.1"/>
    <property type="molecule type" value="Genomic_DNA"/>
</dbReference>
<comment type="caution">
    <text evidence="1">The sequence shown here is derived from an EMBL/GenBank/DDBJ whole genome shotgun (WGS) entry which is preliminary data.</text>
</comment>
<name>W4MEZ9_9BACT</name>
<evidence type="ECO:0000313" key="1">
    <source>
        <dbReference type="EMBL" id="ETX08501.1"/>
    </source>
</evidence>